<keyword evidence="3" id="KW-1185">Reference proteome</keyword>
<feature type="compositionally biased region" description="Low complexity" evidence="1">
    <location>
        <begin position="20"/>
        <end position="37"/>
    </location>
</feature>
<evidence type="ECO:0000313" key="2">
    <source>
        <dbReference type="EMBL" id="GAA5150682.1"/>
    </source>
</evidence>
<proteinExistence type="predicted"/>
<feature type="region of interest" description="Disordered" evidence="1">
    <location>
        <begin position="1"/>
        <end position="99"/>
    </location>
</feature>
<dbReference type="EMBL" id="BAABKG010000003">
    <property type="protein sequence ID" value="GAA5150682.1"/>
    <property type="molecule type" value="Genomic_DNA"/>
</dbReference>
<evidence type="ECO:0000256" key="1">
    <source>
        <dbReference type="SAM" id="MobiDB-lite"/>
    </source>
</evidence>
<feature type="compositionally biased region" description="Low complexity" evidence="1">
    <location>
        <begin position="45"/>
        <end position="58"/>
    </location>
</feature>
<evidence type="ECO:0000313" key="3">
    <source>
        <dbReference type="Proteomes" id="UP001500221"/>
    </source>
</evidence>
<gene>
    <name evidence="2" type="ORF">GCM10023340_28260</name>
</gene>
<protein>
    <submittedName>
        <fullName evidence="2">Uncharacterized protein</fullName>
    </submittedName>
</protein>
<feature type="compositionally biased region" description="Basic and acidic residues" evidence="1">
    <location>
        <begin position="1"/>
        <end position="17"/>
    </location>
</feature>
<dbReference type="RefSeq" id="WP_345459599.1">
    <property type="nucleotide sequence ID" value="NZ_BAABKG010000003.1"/>
</dbReference>
<organism evidence="2 3">
    <name type="scientific">Nocardioides marinquilinus</name>
    <dbReference type="NCBI Taxonomy" id="1210400"/>
    <lineage>
        <taxon>Bacteria</taxon>
        <taxon>Bacillati</taxon>
        <taxon>Actinomycetota</taxon>
        <taxon>Actinomycetes</taxon>
        <taxon>Propionibacteriales</taxon>
        <taxon>Nocardioidaceae</taxon>
        <taxon>Nocardioides</taxon>
    </lineage>
</organism>
<sequence>MSKNDQLRALREAKYARDQASGGATAPGRRAATRAQPPVAPPTARPARPAPAATPASASGAVDEPAAEAATDALCGHRNMGGRTCTREAGHTAKSHRYS</sequence>
<comment type="caution">
    <text evidence="2">The sequence shown here is derived from an EMBL/GenBank/DDBJ whole genome shotgun (WGS) entry which is preliminary data.</text>
</comment>
<accession>A0ABP9PSJ4</accession>
<dbReference type="Proteomes" id="UP001500221">
    <property type="component" value="Unassembled WGS sequence"/>
</dbReference>
<name>A0ABP9PSJ4_9ACTN</name>
<reference evidence="3" key="1">
    <citation type="journal article" date="2019" name="Int. J. Syst. Evol. Microbiol.">
        <title>The Global Catalogue of Microorganisms (GCM) 10K type strain sequencing project: providing services to taxonomists for standard genome sequencing and annotation.</title>
        <authorList>
            <consortium name="The Broad Institute Genomics Platform"/>
            <consortium name="The Broad Institute Genome Sequencing Center for Infectious Disease"/>
            <person name="Wu L."/>
            <person name="Ma J."/>
        </authorList>
    </citation>
    <scope>NUCLEOTIDE SEQUENCE [LARGE SCALE GENOMIC DNA]</scope>
    <source>
        <strain evidence="3">JCM 18459</strain>
    </source>
</reference>